<evidence type="ECO:0000256" key="5">
    <source>
        <dbReference type="ARBA" id="ARBA00021843"/>
    </source>
</evidence>
<dbReference type="Gene3D" id="3.40.50.1820">
    <property type="entry name" value="alpha/beta hydrolase"/>
    <property type="match status" value="1"/>
</dbReference>
<organism evidence="13 14">
    <name type="scientific">Hyphococcus luteus</name>
    <dbReference type="NCBI Taxonomy" id="2058213"/>
    <lineage>
        <taxon>Bacteria</taxon>
        <taxon>Pseudomonadati</taxon>
        <taxon>Pseudomonadota</taxon>
        <taxon>Alphaproteobacteria</taxon>
        <taxon>Parvularculales</taxon>
        <taxon>Parvularculaceae</taxon>
        <taxon>Hyphococcus</taxon>
    </lineage>
</organism>
<evidence type="ECO:0000256" key="7">
    <source>
        <dbReference type="ARBA" id="ARBA00022490"/>
    </source>
</evidence>
<keyword evidence="8" id="KW-0645">Protease</keyword>
<keyword evidence="7" id="KW-0963">Cytoplasm</keyword>
<keyword evidence="9 13" id="KW-0378">Hydrolase</keyword>
<dbReference type="InterPro" id="IPR002410">
    <property type="entry name" value="Peptidase_S33"/>
</dbReference>
<dbReference type="InterPro" id="IPR005944">
    <property type="entry name" value="Pro_iminopeptidase"/>
</dbReference>
<dbReference type="GO" id="GO:0005737">
    <property type="term" value="C:cytoplasm"/>
    <property type="evidence" value="ECO:0007669"/>
    <property type="project" value="UniProtKB-SubCell"/>
</dbReference>
<dbReference type="EC" id="3.4.11.5" evidence="4"/>
<evidence type="ECO:0000256" key="9">
    <source>
        <dbReference type="ARBA" id="ARBA00022801"/>
    </source>
</evidence>
<comment type="similarity">
    <text evidence="3">Belongs to the peptidase S33 family.</text>
</comment>
<evidence type="ECO:0000256" key="11">
    <source>
        <dbReference type="SAM" id="SignalP"/>
    </source>
</evidence>
<dbReference type="RefSeq" id="WP_104831585.1">
    <property type="nucleotide sequence ID" value="NZ_PJCH01000015.1"/>
</dbReference>
<comment type="catalytic activity">
    <reaction evidence="1">
        <text>Release of N-terminal proline from a peptide.</text>
        <dbReference type="EC" id="3.4.11.5"/>
    </reaction>
</comment>
<dbReference type="PANTHER" id="PTHR43722">
    <property type="entry name" value="PROLINE IMINOPEPTIDASE"/>
    <property type="match status" value="1"/>
</dbReference>
<feature type="chain" id="PRO_5015726890" description="Proline iminopeptidase" evidence="11">
    <location>
        <begin position="23"/>
        <end position="383"/>
    </location>
</feature>
<evidence type="ECO:0000256" key="8">
    <source>
        <dbReference type="ARBA" id="ARBA00022670"/>
    </source>
</evidence>
<dbReference type="PANTHER" id="PTHR43722:SF1">
    <property type="entry name" value="PROLINE IMINOPEPTIDASE"/>
    <property type="match status" value="1"/>
</dbReference>
<accession>A0A2S7K1J3</accession>
<feature type="signal peptide" evidence="11">
    <location>
        <begin position="1"/>
        <end position="22"/>
    </location>
</feature>
<evidence type="ECO:0000256" key="4">
    <source>
        <dbReference type="ARBA" id="ARBA00012568"/>
    </source>
</evidence>
<dbReference type="GO" id="GO:0004177">
    <property type="term" value="F:aminopeptidase activity"/>
    <property type="evidence" value="ECO:0007669"/>
    <property type="project" value="UniProtKB-KW"/>
</dbReference>
<dbReference type="InterPro" id="IPR029058">
    <property type="entry name" value="AB_hydrolase_fold"/>
</dbReference>
<dbReference type="PROSITE" id="PS51257">
    <property type="entry name" value="PROKAR_LIPOPROTEIN"/>
    <property type="match status" value="1"/>
</dbReference>
<evidence type="ECO:0000256" key="6">
    <source>
        <dbReference type="ARBA" id="ARBA00022438"/>
    </source>
</evidence>
<dbReference type="AlphaFoldDB" id="A0A2S7K1J3"/>
<evidence type="ECO:0000259" key="12">
    <source>
        <dbReference type="Pfam" id="PF00561"/>
    </source>
</evidence>
<keyword evidence="11" id="KW-0732">Signal</keyword>
<dbReference type="Pfam" id="PF00561">
    <property type="entry name" value="Abhydrolase_1"/>
    <property type="match status" value="1"/>
</dbReference>
<reference evidence="13 14" key="1">
    <citation type="submission" date="2017-12" db="EMBL/GenBank/DDBJ databases">
        <authorList>
            <person name="Hurst M.R.H."/>
        </authorList>
    </citation>
    <scope>NUCLEOTIDE SEQUENCE [LARGE SCALE GENOMIC DNA]</scope>
    <source>
        <strain evidence="13 14">SY-3-19</strain>
    </source>
</reference>
<dbReference type="GO" id="GO:0006508">
    <property type="term" value="P:proteolysis"/>
    <property type="evidence" value="ECO:0007669"/>
    <property type="project" value="UniProtKB-KW"/>
</dbReference>
<evidence type="ECO:0000256" key="10">
    <source>
        <dbReference type="ARBA" id="ARBA00029605"/>
    </source>
</evidence>
<name>A0A2S7K1J3_9PROT</name>
<proteinExistence type="inferred from homology"/>
<protein>
    <recommendedName>
        <fullName evidence="5">Proline iminopeptidase</fullName>
        <ecNumber evidence="4">3.4.11.5</ecNumber>
    </recommendedName>
    <alternativeName>
        <fullName evidence="10">Prolyl aminopeptidase</fullName>
    </alternativeName>
</protein>
<keyword evidence="14" id="KW-1185">Reference proteome</keyword>
<evidence type="ECO:0000256" key="2">
    <source>
        <dbReference type="ARBA" id="ARBA00004496"/>
    </source>
</evidence>
<evidence type="ECO:0000256" key="1">
    <source>
        <dbReference type="ARBA" id="ARBA00001585"/>
    </source>
</evidence>
<feature type="domain" description="AB hydrolase-1" evidence="12">
    <location>
        <begin position="78"/>
        <end position="350"/>
    </location>
</feature>
<dbReference type="InterPro" id="IPR000073">
    <property type="entry name" value="AB_hydrolase_1"/>
</dbReference>
<evidence type="ECO:0000256" key="3">
    <source>
        <dbReference type="ARBA" id="ARBA00010088"/>
    </source>
</evidence>
<dbReference type="Proteomes" id="UP000239504">
    <property type="component" value="Unassembled WGS sequence"/>
</dbReference>
<dbReference type="PRINTS" id="PR00793">
    <property type="entry name" value="PROAMNOPTASE"/>
</dbReference>
<evidence type="ECO:0000313" key="14">
    <source>
        <dbReference type="Proteomes" id="UP000239504"/>
    </source>
</evidence>
<comment type="caution">
    <text evidence="13">The sequence shown here is derived from an EMBL/GenBank/DDBJ whole genome shotgun (WGS) entry which is preliminary data.</text>
</comment>
<comment type="subcellular location">
    <subcellularLocation>
        <location evidence="2">Cytoplasm</location>
    </subcellularLocation>
</comment>
<sequence length="383" mass="43184">MRIKAALIFVFFLSAPFVSACAQEDAVGAAPFTCESVQDIIREAQDIQTPRGINDLKEIEIGGIKQWISVRGRDRRNPILLFIHGGPGTTEMPVRWFYQAPLEDYFTVVQWDQRGSGKTAVSNDQAEVLPTITVERMIKDSEEVASYLRKTYEKDKIFVLGHSWGSILGLELAKRHPQWLHAYIGMGQVVSSLENEAVGYRFALEEARWRGDETAMKELEAIAPYPEEDRSIPVEKVMVQRKWVSTYGGMSWGRLNLDYENNLRSLSPDYSDADLAADAQIVSVVMQLLPQLGGVDYRDLMTLNTPVFLFAGRHDYATPSEISSAWFENLQAPAKEIIWFEHSAHMMHMEQPGKFIYRLIDDVRPLAVKAGDAAPEDAVGIEP</sequence>
<dbReference type="EMBL" id="PJCH01000015">
    <property type="protein sequence ID" value="PQA86373.1"/>
    <property type="molecule type" value="Genomic_DNA"/>
</dbReference>
<dbReference type="SUPFAM" id="SSF53474">
    <property type="entry name" value="alpha/beta-Hydrolases"/>
    <property type="match status" value="1"/>
</dbReference>
<dbReference type="OrthoDB" id="5492442at2"/>
<evidence type="ECO:0000313" key="13">
    <source>
        <dbReference type="EMBL" id="PQA86373.1"/>
    </source>
</evidence>
<gene>
    <name evidence="13" type="ORF">CW354_18760</name>
</gene>
<keyword evidence="6" id="KW-0031">Aminopeptidase</keyword>